<dbReference type="InterPro" id="IPR009068">
    <property type="entry name" value="uS15_NS1_RNA-bd_sf"/>
</dbReference>
<evidence type="ECO:0000256" key="1">
    <source>
        <dbReference type="ARBA" id="ARBA00022980"/>
    </source>
</evidence>
<comment type="caution">
    <text evidence="3">The sequence shown here is derived from an EMBL/GenBank/DDBJ whole genome shotgun (WGS) entry which is preliminary data.</text>
</comment>
<feature type="non-terminal residue" evidence="3">
    <location>
        <position position="1"/>
    </location>
</feature>
<accession>X1Q1I4</accession>
<dbReference type="CDD" id="cd00677">
    <property type="entry name" value="S15_NS1_EPRS_RNA-bind"/>
    <property type="match status" value="1"/>
</dbReference>
<reference evidence="3" key="1">
    <citation type="journal article" date="2014" name="Front. Microbiol.">
        <title>High frequency of phylogenetically diverse reductive dehalogenase-homologous genes in deep subseafloor sedimentary metagenomes.</title>
        <authorList>
            <person name="Kawai M."/>
            <person name="Futagami T."/>
            <person name="Toyoda A."/>
            <person name="Takaki Y."/>
            <person name="Nishi S."/>
            <person name="Hori S."/>
            <person name="Arai W."/>
            <person name="Tsubouchi T."/>
            <person name="Morono Y."/>
            <person name="Uchiyama I."/>
            <person name="Ito T."/>
            <person name="Fujiyama A."/>
            <person name="Inagaki F."/>
            <person name="Takami H."/>
        </authorList>
    </citation>
    <scope>NUCLEOTIDE SEQUENCE</scope>
    <source>
        <strain evidence="3">Expedition CK06-06</strain>
    </source>
</reference>
<feature type="non-terminal residue" evidence="3">
    <location>
        <position position="40"/>
    </location>
</feature>
<organism evidence="3">
    <name type="scientific">marine sediment metagenome</name>
    <dbReference type="NCBI Taxonomy" id="412755"/>
    <lineage>
        <taxon>unclassified sequences</taxon>
        <taxon>metagenomes</taxon>
        <taxon>ecological metagenomes</taxon>
    </lineage>
</organism>
<dbReference type="GO" id="GO:0006412">
    <property type="term" value="P:translation"/>
    <property type="evidence" value="ECO:0007669"/>
    <property type="project" value="InterPro"/>
</dbReference>
<evidence type="ECO:0000256" key="2">
    <source>
        <dbReference type="ARBA" id="ARBA00023274"/>
    </source>
</evidence>
<dbReference type="Pfam" id="PF00312">
    <property type="entry name" value="Ribosomal_S15"/>
    <property type="match status" value="1"/>
</dbReference>
<dbReference type="GO" id="GO:0005840">
    <property type="term" value="C:ribosome"/>
    <property type="evidence" value="ECO:0007669"/>
    <property type="project" value="UniProtKB-KW"/>
</dbReference>
<name>X1Q1I4_9ZZZZ</name>
<dbReference type="GO" id="GO:0003735">
    <property type="term" value="F:structural constituent of ribosome"/>
    <property type="evidence" value="ECO:0007669"/>
    <property type="project" value="InterPro"/>
</dbReference>
<proteinExistence type="predicted"/>
<dbReference type="AlphaFoldDB" id="X1Q1I4"/>
<keyword evidence="1" id="KW-0689">Ribosomal protein</keyword>
<evidence type="ECO:0000313" key="3">
    <source>
        <dbReference type="EMBL" id="GAI62073.1"/>
    </source>
</evidence>
<sequence length="40" mass="4536">IALLTERINDLTGHLNINKKDFHSKQGLLKMVGKSSNHTY</sequence>
<dbReference type="InterPro" id="IPR000589">
    <property type="entry name" value="Ribosomal_uS15"/>
</dbReference>
<protein>
    <submittedName>
        <fullName evidence="3">Uncharacterized protein</fullName>
    </submittedName>
</protein>
<keyword evidence="2" id="KW-0687">Ribonucleoprotein</keyword>
<dbReference type="SUPFAM" id="SSF47060">
    <property type="entry name" value="S15/NS1 RNA-binding domain"/>
    <property type="match status" value="1"/>
</dbReference>
<dbReference type="Gene3D" id="1.10.287.10">
    <property type="entry name" value="S15/NS1, RNA-binding"/>
    <property type="match status" value="1"/>
</dbReference>
<dbReference type="EMBL" id="BARV01045983">
    <property type="protein sequence ID" value="GAI62073.1"/>
    <property type="molecule type" value="Genomic_DNA"/>
</dbReference>
<dbReference type="GO" id="GO:1990904">
    <property type="term" value="C:ribonucleoprotein complex"/>
    <property type="evidence" value="ECO:0007669"/>
    <property type="project" value="UniProtKB-KW"/>
</dbReference>
<gene>
    <name evidence="3" type="ORF">S06H3_66956</name>
</gene>